<organism evidence="1 2">
    <name type="scientific">Scortum barcoo</name>
    <name type="common">barcoo grunter</name>
    <dbReference type="NCBI Taxonomy" id="214431"/>
    <lineage>
        <taxon>Eukaryota</taxon>
        <taxon>Metazoa</taxon>
        <taxon>Chordata</taxon>
        <taxon>Craniata</taxon>
        <taxon>Vertebrata</taxon>
        <taxon>Euteleostomi</taxon>
        <taxon>Actinopterygii</taxon>
        <taxon>Neopterygii</taxon>
        <taxon>Teleostei</taxon>
        <taxon>Neoteleostei</taxon>
        <taxon>Acanthomorphata</taxon>
        <taxon>Eupercaria</taxon>
        <taxon>Centrarchiformes</taxon>
        <taxon>Terapontoidei</taxon>
        <taxon>Terapontidae</taxon>
        <taxon>Scortum</taxon>
    </lineage>
</organism>
<protein>
    <submittedName>
        <fullName evidence="1">Uncharacterized protein</fullName>
    </submittedName>
</protein>
<proteinExistence type="predicted"/>
<comment type="caution">
    <text evidence="1">The sequence shown here is derived from an EMBL/GenBank/DDBJ whole genome shotgun (WGS) entry which is preliminary data.</text>
</comment>
<reference evidence="1" key="1">
    <citation type="submission" date="2022-04" db="EMBL/GenBank/DDBJ databases">
        <title>Jade perch genome.</title>
        <authorList>
            <person name="Chao B."/>
        </authorList>
    </citation>
    <scope>NUCLEOTIDE SEQUENCE</scope>
    <source>
        <strain evidence="1">CB-2022</strain>
    </source>
</reference>
<evidence type="ECO:0000313" key="1">
    <source>
        <dbReference type="EMBL" id="KAI3374402.1"/>
    </source>
</evidence>
<dbReference type="EMBL" id="CM041533">
    <property type="protein sequence ID" value="KAI3374402.1"/>
    <property type="molecule type" value="Genomic_DNA"/>
</dbReference>
<name>A0ACB8X2Y1_9TELE</name>
<accession>A0ACB8X2Y1</accession>
<gene>
    <name evidence="1" type="ORF">L3Q82_005969</name>
</gene>
<dbReference type="Proteomes" id="UP000831701">
    <property type="component" value="Chromosome 3"/>
</dbReference>
<sequence length="248" mass="27478">MKEGLLHVGPGLKTSKGRRPGGSRSDVEPPRPAPFDVKDERLHCELLSPSLRLSPETFQPAQICHLILRTVCDDVRRIFNIFEPLRGRLAALRFLYEAFSPCWGPPVQPTLFVLSPLYPEGLPVDKLGDEVCLAAGSSLKDGEMVANVKDDKITMTTSKPVMSQTEKIYFSAGFSNETIYSCELNGTSANNENCMKTATCFLQPENDGLAQQPAASQELVGFQTSRRLWDTEDQTKTLVYMFSGLWTG</sequence>
<keyword evidence="2" id="KW-1185">Reference proteome</keyword>
<evidence type="ECO:0000313" key="2">
    <source>
        <dbReference type="Proteomes" id="UP000831701"/>
    </source>
</evidence>